<sequence>MFTQEALDRVISEWLAHSDPSPERIRREWATQGVALLPLGQRFAAVRMPAPIVHAAVQSQDRDRVAVALGESLGGSIIHDRLVSGGMYYALVQGHAALAWAYQSVATCLGQGTYLGVPRIDRQEPPGTYWVVPPRYEGDLCAPRAITALLRDGRTRLARQDEGGCADVSAIPESPSGTPSAEGTGLS</sequence>
<dbReference type="Proteomes" id="UP000078468">
    <property type="component" value="Chromosome"/>
</dbReference>
<feature type="region of interest" description="Disordered" evidence="1">
    <location>
        <begin position="161"/>
        <end position="187"/>
    </location>
</feature>
<dbReference type="KEGG" id="spav:Spa2297_12280"/>
<protein>
    <submittedName>
        <fullName evidence="2">Uncharacterized protein</fullName>
    </submittedName>
</protein>
<accession>A0A191UYE0</accession>
<gene>
    <name evidence="2" type="ORF">Spa2297_12280</name>
</gene>
<proteinExistence type="predicted"/>
<dbReference type="AlphaFoldDB" id="A0A191UYE0"/>
<dbReference type="GeneID" id="91305664"/>
<evidence type="ECO:0000313" key="3">
    <source>
        <dbReference type="Proteomes" id="UP000078468"/>
    </source>
</evidence>
<evidence type="ECO:0000256" key="1">
    <source>
        <dbReference type="SAM" id="MobiDB-lite"/>
    </source>
</evidence>
<reference evidence="2 3" key="1">
    <citation type="submission" date="2016-05" db="EMBL/GenBank/DDBJ databases">
        <title>Non-Contiguous Finished Genome Sequence of Streptomyces parvulus 2297 Integrated Site-Specifically with Actinophage R4.</title>
        <authorList>
            <person name="Nishizawa T."/>
            <person name="Miura T."/>
            <person name="Harada C."/>
            <person name="Guo Y."/>
            <person name="Narisawa K."/>
            <person name="Ohta H."/>
            <person name="Takahashi H."/>
            <person name="Shirai M."/>
        </authorList>
    </citation>
    <scope>NUCLEOTIDE SEQUENCE [LARGE SCALE GENOMIC DNA]</scope>
    <source>
        <strain evidence="2 3">2297</strain>
    </source>
</reference>
<feature type="compositionally biased region" description="Polar residues" evidence="1">
    <location>
        <begin position="175"/>
        <end position="187"/>
    </location>
</feature>
<dbReference type="EMBL" id="CP015866">
    <property type="protein sequence ID" value="ANJ07703.1"/>
    <property type="molecule type" value="Genomic_DNA"/>
</dbReference>
<dbReference type="RefSeq" id="WP_064728086.1">
    <property type="nucleotide sequence ID" value="NZ_BMRX01000005.1"/>
</dbReference>
<evidence type="ECO:0000313" key="2">
    <source>
        <dbReference type="EMBL" id="ANJ07703.1"/>
    </source>
</evidence>
<organism evidence="2 3">
    <name type="scientific">Streptomyces parvulus</name>
    <dbReference type="NCBI Taxonomy" id="146923"/>
    <lineage>
        <taxon>Bacteria</taxon>
        <taxon>Bacillati</taxon>
        <taxon>Actinomycetota</taxon>
        <taxon>Actinomycetes</taxon>
        <taxon>Kitasatosporales</taxon>
        <taxon>Streptomycetaceae</taxon>
        <taxon>Streptomyces</taxon>
    </lineage>
</organism>
<name>A0A191UYE0_9ACTN</name>